<dbReference type="EMBL" id="CAMKVN010004815">
    <property type="protein sequence ID" value="CAI2187792.1"/>
    <property type="molecule type" value="Genomic_DNA"/>
</dbReference>
<dbReference type="PANTHER" id="PTHR46954">
    <property type="entry name" value="C2H2-TYPE DOMAIN-CONTAINING PROTEIN"/>
    <property type="match status" value="1"/>
</dbReference>
<feature type="region of interest" description="Disordered" evidence="1">
    <location>
        <begin position="142"/>
        <end position="169"/>
    </location>
</feature>
<dbReference type="OrthoDB" id="2396850at2759"/>
<organism evidence="2 3">
    <name type="scientific">Funneliformis geosporum</name>
    <dbReference type="NCBI Taxonomy" id="1117311"/>
    <lineage>
        <taxon>Eukaryota</taxon>
        <taxon>Fungi</taxon>
        <taxon>Fungi incertae sedis</taxon>
        <taxon>Mucoromycota</taxon>
        <taxon>Glomeromycotina</taxon>
        <taxon>Glomeromycetes</taxon>
        <taxon>Glomerales</taxon>
        <taxon>Glomeraceae</taxon>
        <taxon>Funneliformis</taxon>
    </lineage>
</organism>
<gene>
    <name evidence="2" type="ORF">FWILDA_LOCUS13259</name>
</gene>
<dbReference type="PANTHER" id="PTHR46954:SF1">
    <property type="entry name" value="C2H2-TYPE DOMAIN-CONTAINING PROTEIN"/>
    <property type="match status" value="1"/>
</dbReference>
<feature type="compositionally biased region" description="Basic and acidic residues" evidence="1">
    <location>
        <begin position="142"/>
        <end position="157"/>
    </location>
</feature>
<evidence type="ECO:0000256" key="1">
    <source>
        <dbReference type="SAM" id="MobiDB-lite"/>
    </source>
</evidence>
<keyword evidence="3" id="KW-1185">Reference proteome</keyword>
<dbReference type="AlphaFoldDB" id="A0A9W4T0A2"/>
<evidence type="ECO:0000313" key="2">
    <source>
        <dbReference type="EMBL" id="CAI2187792.1"/>
    </source>
</evidence>
<reference evidence="2" key="1">
    <citation type="submission" date="2022-08" db="EMBL/GenBank/DDBJ databases">
        <authorList>
            <person name="Kallberg Y."/>
            <person name="Tangrot J."/>
            <person name="Rosling A."/>
        </authorList>
    </citation>
    <scope>NUCLEOTIDE SEQUENCE</scope>
    <source>
        <strain evidence="2">Wild A</strain>
    </source>
</reference>
<evidence type="ECO:0000313" key="3">
    <source>
        <dbReference type="Proteomes" id="UP001153678"/>
    </source>
</evidence>
<protein>
    <submittedName>
        <fullName evidence="2">8074_t:CDS:1</fullName>
    </submittedName>
</protein>
<sequence length="169" mass="19612">MIKLNEKNDDLRTGQLTIFIRRQWSLVDGGPDENPRHLKNIKVYCQLFKKFNLDYLSIRTYATGQSKYNPVERGMATLSDKLAGVTLLINHSEVHLNTQGKVNQPIFSYIGILNFRGQKRVLGYDLHSKFHGRLKNGEKVDLDKENLDPEDREKVEKVQVPMKKSVYKH</sequence>
<comment type="caution">
    <text evidence="2">The sequence shown here is derived from an EMBL/GenBank/DDBJ whole genome shotgun (WGS) entry which is preliminary data.</text>
</comment>
<proteinExistence type="predicted"/>
<accession>A0A9W4T0A2</accession>
<name>A0A9W4T0A2_9GLOM</name>
<dbReference type="Proteomes" id="UP001153678">
    <property type="component" value="Unassembled WGS sequence"/>
</dbReference>